<dbReference type="GO" id="GO:0016987">
    <property type="term" value="F:sigma factor activity"/>
    <property type="evidence" value="ECO:0007669"/>
    <property type="project" value="UniProtKB-UniRule"/>
</dbReference>
<comment type="activity regulation">
    <text evidence="6">Negatively regulated by the anti-sigma-I factor RsgI.</text>
</comment>
<evidence type="ECO:0000313" key="8">
    <source>
        <dbReference type="Proteomes" id="UP000002217"/>
    </source>
</evidence>
<dbReference type="GO" id="GO:0005737">
    <property type="term" value="C:cytoplasm"/>
    <property type="evidence" value="ECO:0007669"/>
    <property type="project" value="UniProtKB-SubCell"/>
</dbReference>
<dbReference type="SUPFAM" id="SSF88946">
    <property type="entry name" value="Sigma2 domain of RNA polymerase sigma factors"/>
    <property type="match status" value="1"/>
</dbReference>
<dbReference type="InterPro" id="IPR014244">
    <property type="entry name" value="RNA_pol_sigma-I"/>
</dbReference>
<organism evidence="7 8">
    <name type="scientific">Desulfofarcimen acetoxidans (strain ATCC 49208 / DSM 771 / KCTC 5769 / VKM B-1644 / 5575)</name>
    <name type="common">Desulfotomaculum acetoxidans</name>
    <dbReference type="NCBI Taxonomy" id="485916"/>
    <lineage>
        <taxon>Bacteria</taxon>
        <taxon>Bacillati</taxon>
        <taxon>Bacillota</taxon>
        <taxon>Clostridia</taxon>
        <taxon>Eubacteriales</taxon>
        <taxon>Peptococcaceae</taxon>
        <taxon>Desulfofarcimen</taxon>
    </lineage>
</organism>
<evidence type="ECO:0000256" key="1">
    <source>
        <dbReference type="ARBA" id="ARBA00022490"/>
    </source>
</evidence>
<accession>C8W5U1</accession>
<protein>
    <recommendedName>
        <fullName evidence="6">RNA polymerase sigma factor SigI</fullName>
    </recommendedName>
</protein>
<proteinExistence type="inferred from homology"/>
<evidence type="ECO:0000256" key="2">
    <source>
        <dbReference type="ARBA" id="ARBA00023015"/>
    </source>
</evidence>
<keyword evidence="3 6" id="KW-0731">Sigma factor</keyword>
<dbReference type="HOGENOM" id="CLU_082361_0_0_9"/>
<dbReference type="EMBL" id="CP001720">
    <property type="protein sequence ID" value="ACV64091.1"/>
    <property type="molecule type" value="Genomic_DNA"/>
</dbReference>
<keyword evidence="4 6" id="KW-0238">DNA-binding</keyword>
<reference evidence="7 8" key="1">
    <citation type="journal article" date="2009" name="Stand. Genomic Sci.">
        <title>Complete genome sequence of Desulfotomaculum acetoxidans type strain (5575).</title>
        <authorList>
            <person name="Spring S."/>
            <person name="Lapidus A."/>
            <person name="Schroder M."/>
            <person name="Gleim D."/>
            <person name="Sims D."/>
            <person name="Meincke L."/>
            <person name="Glavina Del Rio T."/>
            <person name="Tice H."/>
            <person name="Copeland A."/>
            <person name="Cheng J.F."/>
            <person name="Lucas S."/>
            <person name="Chen F."/>
            <person name="Nolan M."/>
            <person name="Bruce D."/>
            <person name="Goodwin L."/>
            <person name="Pitluck S."/>
            <person name="Ivanova N."/>
            <person name="Mavromatis K."/>
            <person name="Mikhailova N."/>
            <person name="Pati A."/>
            <person name="Chen A."/>
            <person name="Palaniappan K."/>
            <person name="Land M."/>
            <person name="Hauser L."/>
            <person name="Chang Y.J."/>
            <person name="Jeffries C.D."/>
            <person name="Chain P."/>
            <person name="Saunders E."/>
            <person name="Brettin T."/>
            <person name="Detter J.C."/>
            <person name="Goker M."/>
            <person name="Bristow J."/>
            <person name="Eisen J.A."/>
            <person name="Markowitz V."/>
            <person name="Hugenholtz P."/>
            <person name="Kyrpides N.C."/>
            <person name="Klenk H.P."/>
            <person name="Han C."/>
        </authorList>
    </citation>
    <scope>NUCLEOTIDE SEQUENCE [LARGE SCALE GENOMIC DNA]</scope>
    <source>
        <strain evidence="8">ATCC 49208 / DSM 771 / VKM B-1644</strain>
    </source>
</reference>
<dbReference type="Proteomes" id="UP000002217">
    <property type="component" value="Chromosome"/>
</dbReference>
<comment type="function">
    <text evidence="6">Sigma factors are initiation factors that promote the attachment of RNA polymerase to specific initiation sites and are then released.</text>
</comment>
<comment type="subcellular location">
    <subcellularLocation>
        <location evidence="6">Cytoplasm</location>
    </subcellularLocation>
</comment>
<dbReference type="eggNOG" id="COG1191">
    <property type="taxonomic scope" value="Bacteria"/>
</dbReference>
<dbReference type="AlphaFoldDB" id="C8W5U1"/>
<evidence type="ECO:0000256" key="5">
    <source>
        <dbReference type="ARBA" id="ARBA00023163"/>
    </source>
</evidence>
<evidence type="ECO:0000313" key="7">
    <source>
        <dbReference type="EMBL" id="ACV64091.1"/>
    </source>
</evidence>
<keyword evidence="2 6" id="KW-0805">Transcription regulation</keyword>
<feature type="DNA-binding region" description="H-T-H motif" evidence="6">
    <location>
        <begin position="243"/>
        <end position="262"/>
    </location>
</feature>
<gene>
    <name evidence="6" type="primary">sigI</name>
    <name evidence="7" type="ordered locus">Dtox_3361</name>
</gene>
<dbReference type="HAMAP" id="MF_02064">
    <property type="entry name" value="Sigma70_SigI"/>
    <property type="match status" value="1"/>
</dbReference>
<dbReference type="NCBIfam" id="NF006175">
    <property type="entry name" value="PRK08311.2-3"/>
    <property type="match status" value="1"/>
</dbReference>
<keyword evidence="1 6" id="KW-0963">Cytoplasm</keyword>
<dbReference type="Gene3D" id="1.10.1740.10">
    <property type="match status" value="1"/>
</dbReference>
<dbReference type="GO" id="GO:0006352">
    <property type="term" value="P:DNA-templated transcription initiation"/>
    <property type="evidence" value="ECO:0007669"/>
    <property type="project" value="UniProtKB-UniRule"/>
</dbReference>
<keyword evidence="5 6" id="KW-0804">Transcription</keyword>
<sequence length="294" mass="33683">MLLIDLSVINIVINFYKPPEKNFFLRIIIDEGNLSERGGCSSGGEGSDSLLPKYDLIDKLRIAREGDAKSREDILEMYKPLIGKITSNLCQRRLEWGRDDELSIGLIAFNEAIDRYKEDCRVPFPAYARIVVRSRLTDYFRKEARHNAANLQPFFNDGEQGENPAEIAKSWDNYYQEVAARESELEILQYEKMLSNYGISFDNLVKSSPKHRDSRLAQLQAARILASDTNLMQDLLTKKKLPIQELSLIAGIHRKTLERGRKYIIATALIFYYHEDFLYLSSYVNIPGSGKGES</sequence>
<keyword evidence="8" id="KW-1185">Reference proteome</keyword>
<dbReference type="NCBIfam" id="TIGR02895">
    <property type="entry name" value="spore_sigI"/>
    <property type="match status" value="1"/>
</dbReference>
<dbReference type="STRING" id="485916.Dtox_3361"/>
<feature type="short sequence motif" description="Polymerase core binding" evidence="6">
    <location>
        <begin position="100"/>
        <end position="113"/>
    </location>
</feature>
<dbReference type="KEGG" id="dae:Dtox_3361"/>
<evidence type="ECO:0000256" key="3">
    <source>
        <dbReference type="ARBA" id="ARBA00023082"/>
    </source>
</evidence>
<evidence type="ECO:0000256" key="4">
    <source>
        <dbReference type="ARBA" id="ARBA00023125"/>
    </source>
</evidence>
<dbReference type="InterPro" id="IPR013325">
    <property type="entry name" value="RNA_pol_sigma_r2"/>
</dbReference>
<name>C8W5U1_DESAS</name>
<keyword evidence="6" id="KW-0346">Stress response</keyword>
<comment type="subunit">
    <text evidence="6">Interacts with RsgI.</text>
</comment>
<dbReference type="GO" id="GO:0003677">
    <property type="term" value="F:DNA binding"/>
    <property type="evidence" value="ECO:0007669"/>
    <property type="project" value="UniProtKB-UniRule"/>
</dbReference>
<comment type="similarity">
    <text evidence="6">Belongs to the sigma-70 factor family. SigI subfamily.</text>
</comment>
<evidence type="ECO:0000256" key="6">
    <source>
        <dbReference type="HAMAP-Rule" id="MF_02064"/>
    </source>
</evidence>